<dbReference type="EMBL" id="JABENB010000001">
    <property type="protein sequence ID" value="NNG39373.1"/>
    <property type="molecule type" value="Genomic_DNA"/>
</dbReference>
<dbReference type="Gene3D" id="1.20.120.450">
    <property type="entry name" value="dinb family like domain"/>
    <property type="match status" value="1"/>
</dbReference>
<evidence type="ECO:0000313" key="1">
    <source>
        <dbReference type="EMBL" id="NNG39373.1"/>
    </source>
</evidence>
<sequence>MADAVPVHAVPVHAVRVHLDRALDGMCETVRELGDDLANTGTGLPGGNTAYQLLRHCAGVLEFWGGRVLADRPIDRDRDAEFVAAGPVAELLELVAAQRARFACDLDGFDGAAPPRGPLRERDLDRDEVRTQGGVLMHIYEELAQHRGHLDVTADIVRAAAASRKQP</sequence>
<accession>A0A849AHH5</accession>
<dbReference type="RefSeq" id="WP_171154068.1">
    <property type="nucleotide sequence ID" value="NZ_JABENB010000001.1"/>
</dbReference>
<dbReference type="AlphaFoldDB" id="A0A849AHH5"/>
<dbReference type="InterPro" id="IPR007061">
    <property type="entry name" value="MST-like"/>
</dbReference>
<reference evidence="1 2" key="1">
    <citation type="submission" date="2020-05" db="EMBL/GenBank/DDBJ databases">
        <title>Flexivirga sp. ID2601S isolated from air conditioner.</title>
        <authorList>
            <person name="Kim D.H."/>
        </authorList>
    </citation>
    <scope>NUCLEOTIDE SEQUENCE [LARGE SCALE GENOMIC DNA]</scope>
    <source>
        <strain evidence="1 2">ID2601S</strain>
    </source>
</reference>
<name>A0A849AHH5_9MICO</name>
<organism evidence="1 2">
    <name type="scientific">Flexivirga aerilata</name>
    <dbReference type="NCBI Taxonomy" id="1656889"/>
    <lineage>
        <taxon>Bacteria</taxon>
        <taxon>Bacillati</taxon>
        <taxon>Actinomycetota</taxon>
        <taxon>Actinomycetes</taxon>
        <taxon>Micrococcales</taxon>
        <taxon>Dermacoccaceae</taxon>
        <taxon>Flexivirga</taxon>
    </lineage>
</organism>
<comment type="caution">
    <text evidence="1">The sequence shown here is derived from an EMBL/GenBank/DDBJ whole genome shotgun (WGS) entry which is preliminary data.</text>
</comment>
<proteinExistence type="predicted"/>
<dbReference type="SUPFAM" id="SSF109854">
    <property type="entry name" value="DinB/YfiT-like putative metalloenzymes"/>
    <property type="match status" value="1"/>
</dbReference>
<gene>
    <name evidence="1" type="ORF">HJ588_08800</name>
</gene>
<evidence type="ECO:0000313" key="2">
    <source>
        <dbReference type="Proteomes" id="UP000557772"/>
    </source>
</evidence>
<dbReference type="InterPro" id="IPR034660">
    <property type="entry name" value="DinB/YfiT-like"/>
</dbReference>
<keyword evidence="2" id="KW-1185">Reference proteome</keyword>
<dbReference type="Proteomes" id="UP000557772">
    <property type="component" value="Unassembled WGS sequence"/>
</dbReference>
<protein>
    <submittedName>
        <fullName evidence="1">DUF664 domain-containing protein</fullName>
    </submittedName>
</protein>
<dbReference type="Pfam" id="PF04978">
    <property type="entry name" value="MST"/>
    <property type="match status" value="1"/>
</dbReference>